<keyword evidence="7" id="KW-0547">Nucleotide-binding</keyword>
<dbReference type="KEGG" id="soy:115879657"/>
<keyword evidence="6 16" id="KW-0812">Transmembrane</keyword>
<dbReference type="GO" id="GO:0000166">
    <property type="term" value="F:nucleotide binding"/>
    <property type="evidence" value="ECO:0007669"/>
    <property type="project" value="UniProtKB-KW"/>
</dbReference>
<dbReference type="InParanoid" id="A0A6J2XMY9"/>
<proteinExistence type="inferred from homology"/>
<keyword evidence="8" id="KW-0443">Lipid metabolism</keyword>
<dbReference type="AlphaFoldDB" id="A0A6J2XMY9"/>
<dbReference type="Pfam" id="PF13193">
    <property type="entry name" value="AMP-binding_C"/>
    <property type="match status" value="1"/>
</dbReference>
<evidence type="ECO:0000256" key="10">
    <source>
        <dbReference type="ARBA" id="ARBA00023136"/>
    </source>
</evidence>
<evidence type="ECO:0000313" key="19">
    <source>
        <dbReference type="Proteomes" id="UP000504635"/>
    </source>
</evidence>
<accession>A0A6J2XMY9</accession>
<dbReference type="FunCoup" id="A0A6J2XMY9">
    <property type="interactions" value="930"/>
</dbReference>
<name>A0A6J2XMY9_SITOR</name>
<dbReference type="PANTHER" id="PTHR43107">
    <property type="entry name" value="LONG-CHAIN FATTY ACID TRANSPORT PROTEIN"/>
    <property type="match status" value="1"/>
</dbReference>
<feature type="transmembrane region" description="Helical" evidence="16">
    <location>
        <begin position="92"/>
        <end position="112"/>
    </location>
</feature>
<dbReference type="InterPro" id="IPR045851">
    <property type="entry name" value="AMP-bd_C_sf"/>
</dbReference>
<evidence type="ECO:0000256" key="12">
    <source>
        <dbReference type="ARBA" id="ARBA00026121"/>
    </source>
</evidence>
<evidence type="ECO:0000259" key="17">
    <source>
        <dbReference type="Pfam" id="PF00501"/>
    </source>
</evidence>
<comment type="catalytic activity">
    <reaction evidence="11">
        <text>a long-chain fatty acid + ATP + CoA = a long-chain fatty acyl-CoA + AMP + diphosphate</text>
        <dbReference type="Rhea" id="RHEA:15421"/>
        <dbReference type="ChEBI" id="CHEBI:30616"/>
        <dbReference type="ChEBI" id="CHEBI:33019"/>
        <dbReference type="ChEBI" id="CHEBI:57287"/>
        <dbReference type="ChEBI" id="CHEBI:57560"/>
        <dbReference type="ChEBI" id="CHEBI:83139"/>
        <dbReference type="ChEBI" id="CHEBI:456215"/>
        <dbReference type="EC" id="6.2.1.3"/>
    </reaction>
    <physiologicalReaction direction="left-to-right" evidence="11">
        <dbReference type="Rhea" id="RHEA:15422"/>
    </physiologicalReaction>
</comment>
<evidence type="ECO:0000256" key="4">
    <source>
        <dbReference type="ARBA" id="ARBA00022475"/>
    </source>
</evidence>
<keyword evidence="10 16" id="KW-0472">Membrane</keyword>
<dbReference type="SUPFAM" id="SSF56801">
    <property type="entry name" value="Acetyl-CoA synthetase-like"/>
    <property type="match status" value="1"/>
</dbReference>
<keyword evidence="3" id="KW-0813">Transport</keyword>
<keyword evidence="8" id="KW-0276">Fatty acid metabolism</keyword>
<dbReference type="InterPro" id="IPR025110">
    <property type="entry name" value="AMP-bd_C"/>
</dbReference>
<evidence type="ECO:0000256" key="2">
    <source>
        <dbReference type="ARBA" id="ARBA00006432"/>
    </source>
</evidence>
<evidence type="ECO:0000256" key="11">
    <source>
        <dbReference type="ARBA" id="ARBA00024484"/>
    </source>
</evidence>
<feature type="transmembrane region" description="Helical" evidence="16">
    <location>
        <begin position="68"/>
        <end position="86"/>
    </location>
</feature>
<evidence type="ECO:0000256" key="13">
    <source>
        <dbReference type="ARBA" id="ARBA00036527"/>
    </source>
</evidence>
<comment type="subcellular location">
    <subcellularLocation>
        <location evidence="1">Cell membrane</location>
        <topology evidence="1">Multi-pass membrane protein</topology>
    </subcellularLocation>
</comment>
<dbReference type="GO" id="GO:0005789">
    <property type="term" value="C:endoplasmic reticulum membrane"/>
    <property type="evidence" value="ECO:0007669"/>
    <property type="project" value="TreeGrafter"/>
</dbReference>
<organism evidence="19 20">
    <name type="scientific">Sitophilus oryzae</name>
    <name type="common">Rice weevil</name>
    <name type="synonym">Curculio oryzae</name>
    <dbReference type="NCBI Taxonomy" id="7048"/>
    <lineage>
        <taxon>Eukaryota</taxon>
        <taxon>Metazoa</taxon>
        <taxon>Ecdysozoa</taxon>
        <taxon>Arthropoda</taxon>
        <taxon>Hexapoda</taxon>
        <taxon>Insecta</taxon>
        <taxon>Pterygota</taxon>
        <taxon>Neoptera</taxon>
        <taxon>Endopterygota</taxon>
        <taxon>Coleoptera</taxon>
        <taxon>Polyphaga</taxon>
        <taxon>Cucujiformia</taxon>
        <taxon>Curculionidae</taxon>
        <taxon>Dryophthorinae</taxon>
        <taxon>Sitophilus</taxon>
    </lineage>
</organism>
<keyword evidence="19" id="KW-1185">Reference proteome</keyword>
<dbReference type="FunFam" id="3.40.50.12780:FF:000005">
    <property type="entry name" value="Solute carrier family 27 member 6"/>
    <property type="match status" value="1"/>
</dbReference>
<sequence>MSGMEIIATNGTAKVSNNNQHHVAAAADDVESGVRVREAKGTTDDVNGIIAPRRKHQRRRQRQTVHVWLRRLAIMAALVAVLVGLAAAVWYFFGFLFLVELFLVAVVAYLAAGHWRWFYVAAVTAPRDLRALIKYIRLLIQVKRYHRQNASFTQIFQSTVKKNPNKPAIVFEGQEWTFAQVEEYSNKIANVFKSHGYKKGDCVALFLENKPEFVCAWLGLSKIGVVTALINTNLRLTSLVHSLTIVKSQAIIFGAELSDAVTEVLDKIESKVALYQINCNNNAGTQDERFENLDILLKDASTTPPEIKDKLGQHEHLVYIYTSGTTGLPKAAVISTSRFIFIAAAIHWLCDFQTSDRFYSPLPLYHTAGGCMTMGQMLIYGSTVVIRKKFSASSYIADCRKYNCTIAQYIGEMCRYILAAPPKANDGDHNIRMIYGNGLRPQIWTEFVERFNIKKVCEFYGATEGNANIVNVDNTVGSIGFISRIIPQVYPISIIRVDENGDPIRDARGLCTECRPNEPGVFIGKILPNNPSRAFLGYVDEEASKKKVIKNVFSVGDSAFISGDILIADEWGNLFFKDRTGDTFRWKGENVSTSEVEAVISNIVNYKDVIVYGVEIRGMEGRAGMAALYDPEEVVNLNGDLVDGLKRALPSYARPIFIRILKKLDLTGTYKLKKNDLQKEGFDPSKTSDKIYYLTSNGQYELVTKDVFDKINSGEIRV</sequence>
<keyword evidence="5" id="KW-0436">Ligase</keyword>
<dbReference type="OrthoDB" id="288590at2759"/>
<evidence type="ECO:0000256" key="6">
    <source>
        <dbReference type="ARBA" id="ARBA00022692"/>
    </source>
</evidence>
<dbReference type="Pfam" id="PF00501">
    <property type="entry name" value="AMP-binding"/>
    <property type="match status" value="1"/>
</dbReference>
<evidence type="ECO:0000256" key="8">
    <source>
        <dbReference type="ARBA" id="ARBA00022832"/>
    </source>
</evidence>
<comment type="similarity">
    <text evidence="2">Belongs to the ATP-dependent AMP-binding enzyme family.</text>
</comment>
<dbReference type="GO" id="GO:0005324">
    <property type="term" value="F:long-chain fatty acid transmembrane transporter activity"/>
    <property type="evidence" value="ECO:0007669"/>
    <property type="project" value="TreeGrafter"/>
</dbReference>
<keyword evidence="4" id="KW-1003">Cell membrane</keyword>
<dbReference type="PANTHER" id="PTHR43107:SF21">
    <property type="entry name" value="FATTY ACID TRANSPORT PROTEIN 1, ISOFORM F-RELATED"/>
    <property type="match status" value="1"/>
</dbReference>
<dbReference type="PROSITE" id="PS00455">
    <property type="entry name" value="AMP_BINDING"/>
    <property type="match status" value="1"/>
</dbReference>
<comment type="catalytic activity">
    <reaction evidence="13">
        <text>a very long-chain fatty acid + ATP + CoA = a very long-chain fatty acyl-CoA + AMP + diphosphate</text>
        <dbReference type="Rhea" id="RHEA:54536"/>
        <dbReference type="ChEBI" id="CHEBI:30616"/>
        <dbReference type="ChEBI" id="CHEBI:33019"/>
        <dbReference type="ChEBI" id="CHEBI:57287"/>
        <dbReference type="ChEBI" id="CHEBI:58950"/>
        <dbReference type="ChEBI" id="CHEBI:138261"/>
        <dbReference type="ChEBI" id="CHEBI:456215"/>
    </reaction>
    <physiologicalReaction direction="left-to-right" evidence="13">
        <dbReference type="Rhea" id="RHEA:54537"/>
    </physiologicalReaction>
</comment>
<evidence type="ECO:0000256" key="14">
    <source>
        <dbReference type="ARBA" id="ARBA00041297"/>
    </source>
</evidence>
<dbReference type="InterPro" id="IPR000873">
    <property type="entry name" value="AMP-dep_synth/lig_dom"/>
</dbReference>
<dbReference type="InterPro" id="IPR020845">
    <property type="entry name" value="AMP-binding_CS"/>
</dbReference>
<feature type="domain" description="AMP-binding enzyme C-terminal" evidence="18">
    <location>
        <begin position="595"/>
        <end position="671"/>
    </location>
</feature>
<evidence type="ECO:0000256" key="1">
    <source>
        <dbReference type="ARBA" id="ARBA00004651"/>
    </source>
</evidence>
<dbReference type="GO" id="GO:0005886">
    <property type="term" value="C:plasma membrane"/>
    <property type="evidence" value="ECO:0007669"/>
    <property type="project" value="UniProtKB-SubCell"/>
</dbReference>
<evidence type="ECO:0000256" key="7">
    <source>
        <dbReference type="ARBA" id="ARBA00022741"/>
    </source>
</evidence>
<evidence type="ECO:0000313" key="20">
    <source>
        <dbReference type="RefSeq" id="XP_030752431.1"/>
    </source>
</evidence>
<evidence type="ECO:0000256" key="3">
    <source>
        <dbReference type="ARBA" id="ARBA00022448"/>
    </source>
</evidence>
<comment type="catalytic activity">
    <reaction evidence="15">
        <text>tetracosanoate + ATP + CoA = tetracosanoyl-CoA + AMP + diphosphate</text>
        <dbReference type="Rhea" id="RHEA:33639"/>
        <dbReference type="ChEBI" id="CHEBI:30616"/>
        <dbReference type="ChEBI" id="CHEBI:31014"/>
        <dbReference type="ChEBI" id="CHEBI:33019"/>
        <dbReference type="ChEBI" id="CHEBI:57287"/>
        <dbReference type="ChEBI" id="CHEBI:65052"/>
        <dbReference type="ChEBI" id="CHEBI:456215"/>
    </reaction>
    <physiologicalReaction direction="left-to-right" evidence="15">
        <dbReference type="Rhea" id="RHEA:33640"/>
    </physiologicalReaction>
</comment>
<evidence type="ECO:0000256" key="9">
    <source>
        <dbReference type="ARBA" id="ARBA00022989"/>
    </source>
</evidence>
<feature type="domain" description="AMP-dependent synthetase/ligase" evidence="17">
    <location>
        <begin position="156"/>
        <end position="487"/>
    </location>
</feature>
<dbReference type="RefSeq" id="XP_030752431.1">
    <property type="nucleotide sequence ID" value="XM_030896571.1"/>
</dbReference>
<dbReference type="Proteomes" id="UP000504635">
    <property type="component" value="Unplaced"/>
</dbReference>
<dbReference type="Gene3D" id="3.40.50.12780">
    <property type="entry name" value="N-terminal domain of ligase-like"/>
    <property type="match status" value="1"/>
</dbReference>
<keyword evidence="9 16" id="KW-1133">Transmembrane helix</keyword>
<evidence type="ECO:0000256" key="16">
    <source>
        <dbReference type="SAM" id="Phobius"/>
    </source>
</evidence>
<dbReference type="EC" id="6.2.1.3" evidence="12"/>
<evidence type="ECO:0000256" key="5">
    <source>
        <dbReference type="ARBA" id="ARBA00022598"/>
    </source>
</evidence>
<dbReference type="NCBIfam" id="NF006134">
    <property type="entry name" value="PRK08279.1"/>
    <property type="match status" value="1"/>
</dbReference>
<evidence type="ECO:0000256" key="15">
    <source>
        <dbReference type="ARBA" id="ARBA00048666"/>
    </source>
</evidence>
<dbReference type="GO" id="GO:0044539">
    <property type="term" value="P:long-chain fatty acid import into cell"/>
    <property type="evidence" value="ECO:0007669"/>
    <property type="project" value="TreeGrafter"/>
</dbReference>
<protein>
    <recommendedName>
        <fullName evidence="12">long-chain-fatty-acid--CoA ligase</fullName>
        <ecNumber evidence="12">6.2.1.3</ecNumber>
    </recommendedName>
    <alternativeName>
        <fullName evidence="14">Long-chain-fatty-acid--CoA ligase</fullName>
    </alternativeName>
</protein>
<dbReference type="InterPro" id="IPR042099">
    <property type="entry name" value="ANL_N_sf"/>
</dbReference>
<dbReference type="Gene3D" id="3.30.300.30">
    <property type="match status" value="1"/>
</dbReference>
<dbReference type="GeneID" id="115879657"/>
<dbReference type="FunFam" id="3.30.300.30:FF:000002">
    <property type="entry name" value="Long-chain fatty acid transport protein 1"/>
    <property type="match status" value="1"/>
</dbReference>
<dbReference type="GO" id="GO:0004467">
    <property type="term" value="F:long-chain fatty acid-CoA ligase activity"/>
    <property type="evidence" value="ECO:0007669"/>
    <property type="project" value="UniProtKB-EC"/>
</dbReference>
<reference evidence="20" key="1">
    <citation type="submission" date="2025-08" db="UniProtKB">
        <authorList>
            <consortium name="RefSeq"/>
        </authorList>
    </citation>
    <scope>IDENTIFICATION</scope>
    <source>
        <tissue evidence="20">Gonads</tissue>
    </source>
</reference>
<evidence type="ECO:0000259" key="18">
    <source>
        <dbReference type="Pfam" id="PF13193"/>
    </source>
</evidence>
<gene>
    <name evidence="20" type="primary">LOC115879657</name>
</gene>